<feature type="region of interest" description="Disordered" evidence="1">
    <location>
        <begin position="64"/>
        <end position="92"/>
    </location>
</feature>
<accession>A0A0C4DTX9</accession>
<dbReference type="VEuPathDB" id="FungiDB:MAPG_03408"/>
<evidence type="ECO:0000313" key="4">
    <source>
        <dbReference type="Proteomes" id="UP000011715"/>
    </source>
</evidence>
<evidence type="ECO:0000256" key="1">
    <source>
        <dbReference type="SAM" id="MobiDB-lite"/>
    </source>
</evidence>
<dbReference type="EnsemblFungi" id="MAPG_03408T0">
    <property type="protein sequence ID" value="MAPG_03408T0"/>
    <property type="gene ID" value="MAPG_03408"/>
</dbReference>
<keyword evidence="4" id="KW-1185">Reference proteome</keyword>
<protein>
    <submittedName>
        <fullName evidence="2 3">Uncharacterized protein</fullName>
    </submittedName>
</protein>
<sequence length="92" mass="10030">MPPKKGGKKRSTVLLPRTQPTGYVAAEMDTMKSANSTEPGLWAGGLGNLGGRWDHIKDKAYKLSTSRPRPQPHQDECVCAHGRHQPVERAGV</sequence>
<dbReference type="Proteomes" id="UP000011715">
    <property type="component" value="Unassembled WGS sequence"/>
</dbReference>
<dbReference type="AlphaFoldDB" id="A0A0C4DTX9"/>
<reference evidence="4" key="1">
    <citation type="submission" date="2010-05" db="EMBL/GenBank/DDBJ databases">
        <title>The genome sequence of Magnaporthe poae strain ATCC 64411.</title>
        <authorList>
            <person name="Ma L.-J."/>
            <person name="Dead R."/>
            <person name="Young S."/>
            <person name="Zeng Q."/>
            <person name="Koehrsen M."/>
            <person name="Alvarado L."/>
            <person name="Berlin A."/>
            <person name="Chapman S.B."/>
            <person name="Chen Z."/>
            <person name="Freedman E."/>
            <person name="Gellesch M."/>
            <person name="Goldberg J."/>
            <person name="Griggs A."/>
            <person name="Gujja S."/>
            <person name="Heilman E.R."/>
            <person name="Heiman D."/>
            <person name="Hepburn T."/>
            <person name="Howarth C."/>
            <person name="Jen D."/>
            <person name="Larson L."/>
            <person name="Mehta T."/>
            <person name="Neiman D."/>
            <person name="Pearson M."/>
            <person name="Roberts A."/>
            <person name="Saif S."/>
            <person name="Shea T."/>
            <person name="Shenoy N."/>
            <person name="Sisk P."/>
            <person name="Stolte C."/>
            <person name="Sykes S."/>
            <person name="Walk T."/>
            <person name="White J."/>
            <person name="Yandava C."/>
            <person name="Haas B."/>
            <person name="Nusbaum C."/>
            <person name="Birren B."/>
        </authorList>
    </citation>
    <scope>NUCLEOTIDE SEQUENCE [LARGE SCALE GENOMIC DNA]</scope>
    <source>
        <strain evidence="4">ATCC 64411 / 73-15</strain>
    </source>
</reference>
<gene>
    <name evidence="2" type="ORF">MAPG_03408</name>
</gene>
<evidence type="ECO:0000313" key="3">
    <source>
        <dbReference type="EnsemblFungi" id="MAPG_03408T0"/>
    </source>
</evidence>
<evidence type="ECO:0000313" key="2">
    <source>
        <dbReference type="EMBL" id="KLU84364.1"/>
    </source>
</evidence>
<organism evidence="3 4">
    <name type="scientific">Magnaporthiopsis poae (strain ATCC 64411 / 73-15)</name>
    <name type="common">Kentucky bluegrass fungus</name>
    <name type="synonym">Magnaporthe poae</name>
    <dbReference type="NCBI Taxonomy" id="644358"/>
    <lineage>
        <taxon>Eukaryota</taxon>
        <taxon>Fungi</taxon>
        <taxon>Dikarya</taxon>
        <taxon>Ascomycota</taxon>
        <taxon>Pezizomycotina</taxon>
        <taxon>Sordariomycetes</taxon>
        <taxon>Sordariomycetidae</taxon>
        <taxon>Magnaporthales</taxon>
        <taxon>Magnaporthaceae</taxon>
        <taxon>Magnaporthiopsis</taxon>
    </lineage>
</organism>
<reference evidence="2" key="3">
    <citation type="submission" date="2011-03" db="EMBL/GenBank/DDBJ databases">
        <title>Annotation of Magnaporthe poae ATCC 64411.</title>
        <authorList>
            <person name="Ma L.-J."/>
            <person name="Dead R."/>
            <person name="Young S.K."/>
            <person name="Zeng Q."/>
            <person name="Gargeya S."/>
            <person name="Fitzgerald M."/>
            <person name="Haas B."/>
            <person name="Abouelleil A."/>
            <person name="Alvarado L."/>
            <person name="Arachchi H.M."/>
            <person name="Berlin A."/>
            <person name="Brown A."/>
            <person name="Chapman S.B."/>
            <person name="Chen Z."/>
            <person name="Dunbar C."/>
            <person name="Freedman E."/>
            <person name="Gearin G."/>
            <person name="Gellesch M."/>
            <person name="Goldberg J."/>
            <person name="Griggs A."/>
            <person name="Gujja S."/>
            <person name="Heiman D."/>
            <person name="Howarth C."/>
            <person name="Larson L."/>
            <person name="Lui A."/>
            <person name="MacDonald P.J.P."/>
            <person name="Mehta T."/>
            <person name="Montmayeur A."/>
            <person name="Murphy C."/>
            <person name="Neiman D."/>
            <person name="Pearson M."/>
            <person name="Priest M."/>
            <person name="Roberts A."/>
            <person name="Saif S."/>
            <person name="Shea T."/>
            <person name="Shenoy N."/>
            <person name="Sisk P."/>
            <person name="Stolte C."/>
            <person name="Sykes S."/>
            <person name="Yandava C."/>
            <person name="Wortman J."/>
            <person name="Nusbaum C."/>
            <person name="Birren B."/>
        </authorList>
    </citation>
    <scope>NUCLEOTIDE SEQUENCE</scope>
    <source>
        <strain evidence="2">ATCC 64411</strain>
    </source>
</reference>
<reference evidence="3" key="4">
    <citation type="journal article" date="2015" name="G3 (Bethesda)">
        <title>Genome sequences of three phytopathogenic species of the Magnaporthaceae family of fungi.</title>
        <authorList>
            <person name="Okagaki L.H."/>
            <person name="Nunes C.C."/>
            <person name="Sailsbery J."/>
            <person name="Clay B."/>
            <person name="Brown D."/>
            <person name="John T."/>
            <person name="Oh Y."/>
            <person name="Young N."/>
            <person name="Fitzgerald M."/>
            <person name="Haas B.J."/>
            <person name="Zeng Q."/>
            <person name="Young S."/>
            <person name="Adiconis X."/>
            <person name="Fan L."/>
            <person name="Levin J.Z."/>
            <person name="Mitchell T.K."/>
            <person name="Okubara P.A."/>
            <person name="Farman M.L."/>
            <person name="Kohn L.M."/>
            <person name="Birren B."/>
            <person name="Ma L.-J."/>
            <person name="Dean R.A."/>
        </authorList>
    </citation>
    <scope>NUCLEOTIDE SEQUENCE</scope>
    <source>
        <strain evidence="3">ATCC 64411 / 73-15</strain>
    </source>
</reference>
<reference evidence="3" key="5">
    <citation type="submission" date="2015-06" db="UniProtKB">
        <authorList>
            <consortium name="EnsemblFungi"/>
        </authorList>
    </citation>
    <scope>IDENTIFICATION</scope>
    <source>
        <strain evidence="3">ATCC 64411</strain>
    </source>
</reference>
<reference evidence="2" key="2">
    <citation type="submission" date="2010-05" db="EMBL/GenBank/DDBJ databases">
        <title>The Genome Sequence of Magnaporthe poae strain ATCC 64411.</title>
        <authorList>
            <consortium name="The Broad Institute Genome Sequencing Platform"/>
            <consortium name="Broad Institute Genome Sequencing Center for Infectious Disease"/>
            <person name="Ma L.-J."/>
            <person name="Dead R."/>
            <person name="Young S."/>
            <person name="Zeng Q."/>
            <person name="Koehrsen M."/>
            <person name="Alvarado L."/>
            <person name="Berlin A."/>
            <person name="Chapman S.B."/>
            <person name="Chen Z."/>
            <person name="Freedman E."/>
            <person name="Gellesch M."/>
            <person name="Goldberg J."/>
            <person name="Griggs A."/>
            <person name="Gujja S."/>
            <person name="Heilman E.R."/>
            <person name="Heiman D."/>
            <person name="Hepburn T."/>
            <person name="Howarth C."/>
            <person name="Jen D."/>
            <person name="Larson L."/>
            <person name="Mehta T."/>
            <person name="Neiman D."/>
            <person name="Pearson M."/>
            <person name="Roberts A."/>
            <person name="Saif S."/>
            <person name="Shea T."/>
            <person name="Shenoy N."/>
            <person name="Sisk P."/>
            <person name="Stolte C."/>
            <person name="Sykes S."/>
            <person name="Walk T."/>
            <person name="White J."/>
            <person name="Yandava C."/>
            <person name="Haas B."/>
            <person name="Nusbaum C."/>
            <person name="Birren B."/>
        </authorList>
    </citation>
    <scope>NUCLEOTIDE SEQUENCE</scope>
    <source>
        <strain evidence="2">ATCC 64411</strain>
    </source>
</reference>
<dbReference type="EMBL" id="ADBL01000818">
    <property type="status" value="NOT_ANNOTATED_CDS"/>
    <property type="molecule type" value="Genomic_DNA"/>
</dbReference>
<proteinExistence type="predicted"/>
<dbReference type="EMBL" id="GL876967">
    <property type="protein sequence ID" value="KLU84364.1"/>
    <property type="molecule type" value="Genomic_DNA"/>
</dbReference>
<name>A0A0C4DTX9_MAGP6</name>